<dbReference type="GO" id="GO:0046872">
    <property type="term" value="F:metal ion binding"/>
    <property type="evidence" value="ECO:0007669"/>
    <property type="project" value="UniProtKB-KW"/>
</dbReference>
<dbReference type="InterPro" id="IPR050738">
    <property type="entry name" value="Sulfatase"/>
</dbReference>
<dbReference type="SUPFAM" id="SSF53649">
    <property type="entry name" value="Alkaline phosphatase-like"/>
    <property type="match status" value="1"/>
</dbReference>
<dbReference type="RefSeq" id="WP_146410307.1">
    <property type="nucleotide sequence ID" value="NZ_SJPZ01000001.1"/>
</dbReference>
<dbReference type="Gene3D" id="3.40.720.10">
    <property type="entry name" value="Alkaline Phosphatase, subunit A"/>
    <property type="match status" value="1"/>
</dbReference>
<dbReference type="GO" id="GO:0047753">
    <property type="term" value="F:choline-sulfatase activity"/>
    <property type="evidence" value="ECO:0007669"/>
    <property type="project" value="UniProtKB-EC"/>
</dbReference>
<evidence type="ECO:0000256" key="3">
    <source>
        <dbReference type="ARBA" id="ARBA00022801"/>
    </source>
</evidence>
<gene>
    <name evidence="6" type="primary">betC_5</name>
    <name evidence="6" type="ORF">V7x_02100</name>
</gene>
<dbReference type="InterPro" id="IPR017850">
    <property type="entry name" value="Alkaline_phosphatase_core_sf"/>
</dbReference>
<protein>
    <submittedName>
        <fullName evidence="6">Choline-sulfatase</fullName>
        <ecNumber evidence="6">3.1.6.6</ecNumber>
    </submittedName>
</protein>
<dbReference type="CDD" id="cd16027">
    <property type="entry name" value="SGSH"/>
    <property type="match status" value="1"/>
</dbReference>
<dbReference type="EMBL" id="SJPZ01000001">
    <property type="protein sequence ID" value="TWU64666.1"/>
    <property type="molecule type" value="Genomic_DNA"/>
</dbReference>
<evidence type="ECO:0000313" key="6">
    <source>
        <dbReference type="EMBL" id="TWU64666.1"/>
    </source>
</evidence>
<name>A0A5C6FQY7_9PLAN</name>
<evidence type="ECO:0000259" key="5">
    <source>
        <dbReference type="Pfam" id="PF00884"/>
    </source>
</evidence>
<sequence>MIQRLYQTVAIALVLFVGVSHASDRLNILLITADDLGTQLSCYGDPIAKTPEIDDLARHSVQFQTAYVSQASCSPSRSTMFTGLYPHGNGHYGLANANVGFQLHSELRDDVLPNVLKRAGYRTGIIGKLHVNPEDSFQFDMRQRDGFGNRLVRKQLQYAKEFVSQSEGHPWFLMFNLFDPHVARQRLANGNRGPQYFPDQVDGLPEKVLTAQDVPPWPWQQVNSRAQRTKIAGYYNCVHRIDAAIGMLTQMLQQSGHWDDTLIIFLGDHGPPFARGKTSCYEAGLRVPFLARWPGVSEPHVSNRLVGSVDIYPTILDAAGIETNSPLHGRSLRPVLVQSESVDWRNTLVAEFHYHGGSPFFPRRAITDGRFKLIHNLRSGEVTASPSVDGDRANVMAEKLESDHPARLVMERLADPPEWELYDLKDDPIEFDNRANDPAMAKEVSRLKQALTLWQQRTEDPFVDADFLDKIESKYQKSSN</sequence>
<keyword evidence="3 6" id="KW-0378">Hydrolase</keyword>
<dbReference type="Pfam" id="PF00884">
    <property type="entry name" value="Sulfatase"/>
    <property type="match status" value="1"/>
</dbReference>
<evidence type="ECO:0000256" key="1">
    <source>
        <dbReference type="ARBA" id="ARBA00008779"/>
    </source>
</evidence>
<dbReference type="AlphaFoldDB" id="A0A5C6FQY7"/>
<dbReference type="GO" id="GO:0004065">
    <property type="term" value="F:arylsulfatase activity"/>
    <property type="evidence" value="ECO:0007669"/>
    <property type="project" value="TreeGrafter"/>
</dbReference>
<dbReference type="InterPro" id="IPR000917">
    <property type="entry name" value="Sulfatase_N"/>
</dbReference>
<dbReference type="InterPro" id="IPR024607">
    <property type="entry name" value="Sulfatase_CS"/>
</dbReference>
<accession>A0A5C6FQY7</accession>
<dbReference type="PROSITE" id="PS00523">
    <property type="entry name" value="SULFATASE_1"/>
    <property type="match status" value="1"/>
</dbReference>
<keyword evidence="2" id="KW-0479">Metal-binding</keyword>
<proteinExistence type="inferred from homology"/>
<dbReference type="EC" id="3.1.6.6" evidence="6"/>
<dbReference type="Proteomes" id="UP000316476">
    <property type="component" value="Unassembled WGS sequence"/>
</dbReference>
<evidence type="ECO:0000256" key="2">
    <source>
        <dbReference type="ARBA" id="ARBA00022723"/>
    </source>
</evidence>
<evidence type="ECO:0000313" key="7">
    <source>
        <dbReference type="Proteomes" id="UP000316476"/>
    </source>
</evidence>
<comment type="caution">
    <text evidence="6">The sequence shown here is derived from an EMBL/GenBank/DDBJ whole genome shotgun (WGS) entry which is preliminary data.</text>
</comment>
<dbReference type="OrthoDB" id="9762324at2"/>
<evidence type="ECO:0000256" key="4">
    <source>
        <dbReference type="ARBA" id="ARBA00022837"/>
    </source>
</evidence>
<dbReference type="PANTHER" id="PTHR42693">
    <property type="entry name" value="ARYLSULFATASE FAMILY MEMBER"/>
    <property type="match status" value="1"/>
</dbReference>
<comment type="similarity">
    <text evidence="1">Belongs to the sulfatase family.</text>
</comment>
<organism evidence="6 7">
    <name type="scientific">Crateriforma conspicua</name>
    <dbReference type="NCBI Taxonomy" id="2527996"/>
    <lineage>
        <taxon>Bacteria</taxon>
        <taxon>Pseudomonadati</taxon>
        <taxon>Planctomycetota</taxon>
        <taxon>Planctomycetia</taxon>
        <taxon>Planctomycetales</taxon>
        <taxon>Planctomycetaceae</taxon>
        <taxon>Crateriforma</taxon>
    </lineage>
</organism>
<feature type="domain" description="Sulfatase N-terminal" evidence="5">
    <location>
        <begin position="27"/>
        <end position="321"/>
    </location>
</feature>
<reference evidence="6 7" key="1">
    <citation type="submission" date="2019-02" db="EMBL/GenBank/DDBJ databases">
        <title>Deep-cultivation of Planctomycetes and their phenomic and genomic characterization uncovers novel biology.</title>
        <authorList>
            <person name="Wiegand S."/>
            <person name="Jogler M."/>
            <person name="Boedeker C."/>
            <person name="Pinto D."/>
            <person name="Vollmers J."/>
            <person name="Rivas-Marin E."/>
            <person name="Kohn T."/>
            <person name="Peeters S.H."/>
            <person name="Heuer A."/>
            <person name="Rast P."/>
            <person name="Oberbeckmann S."/>
            <person name="Bunk B."/>
            <person name="Jeske O."/>
            <person name="Meyerdierks A."/>
            <person name="Storesund J.E."/>
            <person name="Kallscheuer N."/>
            <person name="Luecker S."/>
            <person name="Lage O.M."/>
            <person name="Pohl T."/>
            <person name="Merkel B.J."/>
            <person name="Hornburger P."/>
            <person name="Mueller R.-W."/>
            <person name="Bruemmer F."/>
            <person name="Labrenz M."/>
            <person name="Spormann A.M."/>
            <person name="Op Den Camp H."/>
            <person name="Overmann J."/>
            <person name="Amann R."/>
            <person name="Jetten M.S.M."/>
            <person name="Mascher T."/>
            <person name="Medema M.H."/>
            <person name="Devos D.P."/>
            <person name="Kaster A.-K."/>
            <person name="Ovreas L."/>
            <person name="Rohde M."/>
            <person name="Galperin M.Y."/>
            <person name="Jogler C."/>
        </authorList>
    </citation>
    <scope>NUCLEOTIDE SEQUENCE [LARGE SCALE GENOMIC DNA]</scope>
    <source>
        <strain evidence="6 7">V7</strain>
    </source>
</reference>
<keyword evidence="4" id="KW-0106">Calcium</keyword>
<dbReference type="PANTHER" id="PTHR42693:SF53">
    <property type="entry name" value="ENDO-4-O-SULFATASE"/>
    <property type="match status" value="1"/>
</dbReference>